<protein>
    <submittedName>
        <fullName evidence="2">Asparagine synthetase</fullName>
    </submittedName>
</protein>
<gene>
    <name evidence="2" type="ORF">KNN_06496</name>
</gene>
<keyword evidence="1" id="KW-0812">Transmembrane</keyword>
<keyword evidence="1" id="KW-1133">Transmembrane helix</keyword>
<accession>A0A9W4ABN7</accession>
<geneLocation type="plasmid" evidence="3">
    <name>pKK1 DNA</name>
</geneLocation>
<proteinExistence type="predicted"/>
<keyword evidence="1" id="KW-0472">Membrane</keyword>
<reference evidence="2 3" key="1">
    <citation type="submission" date="2015-05" db="EMBL/GenBank/DDBJ databases">
        <title>Whole genome sequence of Bacillus thuringiensis serovar tolworthi Pasteur Institute Standard strain.</title>
        <authorList>
            <person name="Kanda K."/>
            <person name="Nakashima K."/>
            <person name="Nagano Y."/>
        </authorList>
    </citation>
    <scope>NUCLEOTIDE SEQUENCE [LARGE SCALE GENOMIC DNA]</scope>
    <source>
        <strain evidence="2 3">Pasteur Institute Standard strain</strain>
        <plasmid evidence="3">pKK1 DNA</plasmid>
    </source>
</reference>
<dbReference type="AlphaFoldDB" id="A0A9W4ABN7"/>
<organism evidence="2 3">
    <name type="scientific">Bacillus thuringiensis subsp. tolworthi</name>
    <dbReference type="NCBI Taxonomy" id="1442"/>
    <lineage>
        <taxon>Bacteria</taxon>
        <taxon>Bacillati</taxon>
        <taxon>Bacillota</taxon>
        <taxon>Bacilli</taxon>
        <taxon>Bacillales</taxon>
        <taxon>Bacillaceae</taxon>
        <taxon>Bacillus</taxon>
        <taxon>Bacillus cereus group</taxon>
    </lineage>
</organism>
<feature type="transmembrane region" description="Helical" evidence="1">
    <location>
        <begin position="12"/>
        <end position="30"/>
    </location>
</feature>
<dbReference type="EMBL" id="AP014865">
    <property type="protein sequence ID" value="BAR87230.1"/>
    <property type="molecule type" value="Genomic_DNA"/>
</dbReference>
<evidence type="ECO:0000313" key="3">
    <source>
        <dbReference type="Proteomes" id="UP000055316"/>
    </source>
</evidence>
<name>A0A9W4ABN7_BACTO</name>
<evidence type="ECO:0000256" key="1">
    <source>
        <dbReference type="SAM" id="Phobius"/>
    </source>
</evidence>
<dbReference type="Proteomes" id="UP000055316">
    <property type="component" value="Plasmid pKK1"/>
</dbReference>
<keyword evidence="2" id="KW-0614">Plasmid</keyword>
<evidence type="ECO:0000313" key="2">
    <source>
        <dbReference type="EMBL" id="BAR87230.1"/>
    </source>
</evidence>
<sequence>MFISFSMENVIVNLHIFLGCGIRGFINWNFNLRNFIRNIRRTYLMNFCSRGITAKGIYIKPSLK</sequence>